<evidence type="ECO:0000313" key="3">
    <source>
        <dbReference type="Proteomes" id="UP000062963"/>
    </source>
</evidence>
<organism evidence="2 3">
    <name type="scientific">Spiroplasma kunkelii CR2-3x</name>
    <dbReference type="NCBI Taxonomy" id="273035"/>
    <lineage>
        <taxon>Bacteria</taxon>
        <taxon>Bacillati</taxon>
        <taxon>Mycoplasmatota</taxon>
        <taxon>Mollicutes</taxon>
        <taxon>Entomoplasmatales</taxon>
        <taxon>Spiroplasmataceae</taxon>
        <taxon>Spiroplasma</taxon>
    </lineage>
</organism>
<dbReference type="RefSeq" id="WP_053391229.1">
    <property type="nucleotide sequence ID" value="NZ_CP010899.1"/>
</dbReference>
<dbReference type="Proteomes" id="UP000062963">
    <property type="component" value="Chromosome"/>
</dbReference>
<dbReference type="KEGG" id="skn:SKUN_001256"/>
<evidence type="ECO:0000256" key="1">
    <source>
        <dbReference type="SAM" id="MobiDB-lite"/>
    </source>
</evidence>
<reference evidence="2 3" key="1">
    <citation type="journal article" date="2015" name="Genome Announc.">
        <title>Complete Genome Sequence of Spiroplasma kunkelii Strain CR2-3x, Causal Agent of Corn Stunt Disease in Zea mays L.</title>
        <authorList>
            <person name="Davis R.E."/>
            <person name="Shao J."/>
            <person name="Dally E.L."/>
            <person name="Zhao Y."/>
            <person name="Gasparich G.E."/>
            <person name="Gaynor B.J."/>
            <person name="Athey J.C."/>
            <person name="Harrison N.A."/>
            <person name="Donofrio N."/>
        </authorList>
    </citation>
    <scope>NUCLEOTIDE SEQUENCE [LARGE SCALE GENOMIC DNA]</scope>
    <source>
        <strain evidence="2 3">CR2-3x</strain>
    </source>
</reference>
<sequence>MAKKKDSESVVTSRVNYGNIIDSDRDTTELMDKKLTPATIKVLLGQLDENSAEYQALKQKYVNEVVGTKKTGVIRLKDKKRNTWEEQRAKSKFIDYSYWVKKEIPVLQRLKNHKAKQAVIKKVGSKSKPFLPQFSPVMSLSEEITITTEQTSMSKKMSVKNDNSKTENLMKPPSKDSEHINDQFSTFSTWNNFDANQVKNKLELSNSFEDEPKTIIRRKETEEVITIRRDLRPILAQQISEIKRNGLSIVDFVVDPNDKIEIEKGDEEILVRLIKQSPVEISLNEFAEKDITPPKPKPVKIIRTAEDPLSIEERLILRLENKSRFQKLTDAEQTQLEQLKVTFAAKLNYKQRKKDRKTARAKKAINNQTNEVITDEQELLFDEDLYKKKNYNHRYDETKRPNIEERLVYDQKMTEYLFEVRRQYEQGYNRQISQELADFNRAINLSRAIKTNDEELNDAILKNRSESISLLRKHVMLLNQKQYTEIKLLNKQVLKYKDTKGNLEDFIKRQKEFRRLLIIRDEVKENRQLLIESLRVQAKLMQDARSRK</sequence>
<accession>A0A0K2JIR8</accession>
<protein>
    <submittedName>
        <fullName evidence="2">Uncharacterized protein</fullName>
    </submittedName>
</protein>
<dbReference type="PATRIC" id="fig|273035.7.peg.1541"/>
<dbReference type="AlphaFoldDB" id="A0A0K2JIR8"/>
<gene>
    <name evidence="2" type="ORF">SKUN_001256</name>
</gene>
<evidence type="ECO:0000313" key="2">
    <source>
        <dbReference type="EMBL" id="ALA98131.1"/>
    </source>
</evidence>
<dbReference type="EMBL" id="CP010899">
    <property type="protein sequence ID" value="ALA98131.1"/>
    <property type="molecule type" value="Genomic_DNA"/>
</dbReference>
<dbReference type="OrthoDB" id="387489at2"/>
<name>A0A0K2JIR8_SPIKU</name>
<feature type="region of interest" description="Disordered" evidence="1">
    <location>
        <begin position="151"/>
        <end position="178"/>
    </location>
</feature>
<keyword evidence="3" id="KW-1185">Reference proteome</keyword>
<proteinExistence type="predicted"/>